<dbReference type="PANTHER" id="PTHR12526:SF636">
    <property type="entry name" value="BLL3647 PROTEIN"/>
    <property type="match status" value="1"/>
</dbReference>
<evidence type="ECO:0000313" key="3">
    <source>
        <dbReference type="Proteomes" id="UP001523392"/>
    </source>
</evidence>
<gene>
    <name evidence="2" type="ORF">JYK14_09310</name>
</gene>
<organism evidence="2 3">
    <name type="scientific">Siccirubricoccus soli</name>
    <dbReference type="NCBI Taxonomy" id="2899147"/>
    <lineage>
        <taxon>Bacteria</taxon>
        <taxon>Pseudomonadati</taxon>
        <taxon>Pseudomonadota</taxon>
        <taxon>Alphaproteobacteria</taxon>
        <taxon>Acetobacterales</taxon>
        <taxon>Roseomonadaceae</taxon>
        <taxon>Siccirubricoccus</taxon>
    </lineage>
</organism>
<dbReference type="GO" id="GO:0016757">
    <property type="term" value="F:glycosyltransferase activity"/>
    <property type="evidence" value="ECO:0007669"/>
    <property type="project" value="UniProtKB-KW"/>
</dbReference>
<reference evidence="2 3" key="1">
    <citation type="submission" date="2021-12" db="EMBL/GenBank/DDBJ databases">
        <title>Siccirubricoccus leaddurans sp. nov., a high concentration Zn2+ tolerance bacterium.</title>
        <authorList>
            <person name="Cao Y."/>
        </authorList>
    </citation>
    <scope>NUCLEOTIDE SEQUENCE [LARGE SCALE GENOMIC DNA]</scope>
    <source>
        <strain evidence="2 3">KC 17139</strain>
    </source>
</reference>
<dbReference type="PANTHER" id="PTHR12526">
    <property type="entry name" value="GLYCOSYLTRANSFERASE"/>
    <property type="match status" value="1"/>
</dbReference>
<evidence type="ECO:0000259" key="1">
    <source>
        <dbReference type="Pfam" id="PF00534"/>
    </source>
</evidence>
<dbReference type="Gene3D" id="3.40.50.2000">
    <property type="entry name" value="Glycogen Phosphorylase B"/>
    <property type="match status" value="2"/>
</dbReference>
<accession>A0ABT1D355</accession>
<proteinExistence type="predicted"/>
<dbReference type="InterPro" id="IPR001296">
    <property type="entry name" value="Glyco_trans_1"/>
</dbReference>
<dbReference type="EC" id="2.4.-.-" evidence="2"/>
<feature type="domain" description="Glycosyl transferase family 1" evidence="1">
    <location>
        <begin position="206"/>
        <end position="329"/>
    </location>
</feature>
<keyword evidence="2" id="KW-0808">Transferase</keyword>
<keyword evidence="3" id="KW-1185">Reference proteome</keyword>
<evidence type="ECO:0000313" key="2">
    <source>
        <dbReference type="EMBL" id="MCO6416364.1"/>
    </source>
</evidence>
<protein>
    <submittedName>
        <fullName evidence="2">Glycosyltransferase</fullName>
        <ecNumber evidence="2">2.4.-.-</ecNumber>
    </submittedName>
</protein>
<sequence>MSATPADLVVFTPLPPARSGIAAYSAELLPLLAEHRRIAVVVARMADKVPLPGCEVLAEMEYRRDPALAALPHLFQLGNSLDHAHVYRAALRSPGILVLHDPVLHHLVEALTLGRGDWAGYEQALAAEYGEAGRRLARRRRHGLFDPAQRFLLPLNGAVLDRARGVLVHSRFAAGRVARIGGPEVRVVPHHLSPLVATAAGLSKAEARARCHLPPDRPVLLSLGHATPAKRIDLVLEAVARLRDAGSPLLHVIAGAVEPGFDLEGQIARLGLGDRVRITGWLGEEEFLAHARAADLLVNLRWPLAGESSGALVRALGLGLPALVDAAGPLGEWPDAVVAKLESGPELLPRLAAAIGALLADPAGLAARGAAAAAHLRVAADPALSVAAYLQAIRDWG</sequence>
<dbReference type="EMBL" id="JAFIRR010000056">
    <property type="protein sequence ID" value="MCO6416364.1"/>
    <property type="molecule type" value="Genomic_DNA"/>
</dbReference>
<dbReference type="SUPFAM" id="SSF53756">
    <property type="entry name" value="UDP-Glycosyltransferase/glycogen phosphorylase"/>
    <property type="match status" value="1"/>
</dbReference>
<name>A0ABT1D355_9PROT</name>
<dbReference type="Proteomes" id="UP001523392">
    <property type="component" value="Unassembled WGS sequence"/>
</dbReference>
<dbReference type="RefSeq" id="WP_252952972.1">
    <property type="nucleotide sequence ID" value="NZ_JAFIRR010000056.1"/>
</dbReference>
<comment type="caution">
    <text evidence="2">The sequence shown here is derived from an EMBL/GenBank/DDBJ whole genome shotgun (WGS) entry which is preliminary data.</text>
</comment>
<keyword evidence="2" id="KW-0328">Glycosyltransferase</keyword>
<dbReference type="Pfam" id="PF00534">
    <property type="entry name" value="Glycos_transf_1"/>
    <property type="match status" value="1"/>
</dbReference>